<dbReference type="Pfam" id="PF07796">
    <property type="entry name" value="DUF1638"/>
    <property type="match status" value="1"/>
</dbReference>
<dbReference type="InterPro" id="IPR012437">
    <property type="entry name" value="DUF1638"/>
</dbReference>
<protein>
    <submittedName>
        <fullName evidence="2">DUF1638 domain-containing protein</fullName>
    </submittedName>
</protein>
<reference evidence="2 3" key="1">
    <citation type="journal article" date="2019" name="Nat. Microbiol.">
        <title>Wide diversity of methane and short-chain alkane metabolisms in uncultured archaea.</title>
        <authorList>
            <person name="Borrel G."/>
            <person name="Adam P.S."/>
            <person name="McKay L.J."/>
            <person name="Chen L.X."/>
            <person name="Sierra-Garcia I.N."/>
            <person name="Sieber C.M."/>
            <person name="Letourneur Q."/>
            <person name="Ghozlane A."/>
            <person name="Andersen G.L."/>
            <person name="Li W.J."/>
            <person name="Hallam S.J."/>
            <person name="Muyzer G."/>
            <person name="de Oliveira V.M."/>
            <person name="Inskeep W.P."/>
            <person name="Banfield J.F."/>
            <person name="Gribaldo S."/>
        </authorList>
    </citation>
    <scope>NUCLEOTIDE SEQUENCE [LARGE SCALE GENOMIC DNA]</scope>
    <source>
        <strain evidence="2">NM1b</strain>
    </source>
</reference>
<sequence>MRLGEGFSRIKPIEVKMSGNTLILSCGIFRKELKKIIGGNGWNFDVVFLQPLLHLDSKKLNKELNKKLERFSGRYDKKIVIYGMCSPEIDEICSKHDAKRIRGEHCPEILLGERFWELMEEDGGTYYLTPPLCKNFEQMVIKGTFIDDYPRLKDLYFHNYKRVVYIDTGIEDLSERAREISKYLNLELLIERPGVENLATRLKEVL</sequence>
<dbReference type="AlphaFoldDB" id="A0A520KWM6"/>
<dbReference type="Proteomes" id="UP000320766">
    <property type="component" value="Unassembled WGS sequence"/>
</dbReference>
<accession>A0A520KWM6</accession>
<evidence type="ECO:0000259" key="1">
    <source>
        <dbReference type="Pfam" id="PF07796"/>
    </source>
</evidence>
<comment type="caution">
    <text evidence="2">The sequence shown here is derived from an EMBL/GenBank/DDBJ whole genome shotgun (WGS) entry which is preliminary data.</text>
</comment>
<organism evidence="2 3">
    <name type="scientific">Candidatus Methanolliviera hydrocarbonicum</name>
    <dbReference type="NCBI Taxonomy" id="2491085"/>
    <lineage>
        <taxon>Archaea</taxon>
        <taxon>Methanobacteriati</taxon>
        <taxon>Methanobacteriota</taxon>
        <taxon>Candidatus Methanoliparia</taxon>
        <taxon>Candidatus Methanoliparales</taxon>
        <taxon>Candidatus Methanollivieraceae</taxon>
        <taxon>Candidatus Methanolliviera</taxon>
    </lineage>
</organism>
<feature type="domain" description="DUF1638" evidence="1">
    <location>
        <begin position="48"/>
        <end position="198"/>
    </location>
</feature>
<name>A0A520KWM6_9EURY</name>
<dbReference type="EMBL" id="RXIL01000078">
    <property type="protein sequence ID" value="RZN69452.1"/>
    <property type="molecule type" value="Genomic_DNA"/>
</dbReference>
<proteinExistence type="predicted"/>
<gene>
    <name evidence="2" type="ORF">EF807_04520</name>
</gene>
<evidence type="ECO:0000313" key="3">
    <source>
        <dbReference type="Proteomes" id="UP000320766"/>
    </source>
</evidence>
<evidence type="ECO:0000313" key="2">
    <source>
        <dbReference type="EMBL" id="RZN69452.1"/>
    </source>
</evidence>